<sequence>MAISPKARPYLLIVVIALVIAGVVVARLPGGTARTTGEAAPEASATTTPAGVPGVGGDGAGDAYYPQDGNTGYDVDQYDVAISYDPAKKVLDGKATITAKATEDLSRFNLDLHKLTVSEVRVGDQTAKFSQEGDHELVITPASTLPKDRSFTVVVTYGGEPQAFEDKALGTSGWQISASGGAFAAGEPHSATAWFPANDTPRDKAKFKVAARVPNGWSVISNGREDGSSTADGWTTFKWTEDTPLATYLATVAIDKWKFERSQLPDGTKVVDAYAPGAEGKKNEQKRLPEILAFLSEKFGPYPFDEAGGIYLSDDIGFSLETQTRPIYAQWADLETVVHENAHQWFGDSVSVRDWADICLNECFASYAQWLWAEAKEGANLDDRYRSEVEKRKDSAQYWGRKLYDMGRGNEFRGVYDKGILALHALRRQVGDQAFDQVLKGWTSAHQGGNGTWPEFEQHVEKVSGQDLEGFFAAWFRGDQRPSDEYLLPGTLRR</sequence>
<reference evidence="16 17" key="1">
    <citation type="submission" date="2018-03" db="EMBL/GenBank/DDBJ databases">
        <title>Genomic Encyclopedia of Archaeal and Bacterial Type Strains, Phase II (KMG-II): from individual species to whole genera.</title>
        <authorList>
            <person name="Goeker M."/>
        </authorList>
    </citation>
    <scope>NUCLEOTIDE SEQUENCE [LARGE SCALE GENOMIC DNA]</scope>
    <source>
        <strain evidence="16 17">DSM 44720</strain>
    </source>
</reference>
<keyword evidence="6" id="KW-0645">Protease</keyword>
<name>A0A2T0TKN1_9PSEU</name>
<dbReference type="Gene3D" id="1.10.390.10">
    <property type="entry name" value="Neutral Protease Domain 2"/>
    <property type="match status" value="1"/>
</dbReference>
<evidence type="ECO:0000256" key="2">
    <source>
        <dbReference type="ARBA" id="ARBA00001947"/>
    </source>
</evidence>
<feature type="domain" description="Aminopeptidase N-like N-terminal" evidence="15">
    <location>
        <begin position="77"/>
        <end position="249"/>
    </location>
</feature>
<dbReference type="EMBL" id="PVTF01000001">
    <property type="protein sequence ID" value="PRY46274.1"/>
    <property type="molecule type" value="Genomic_DNA"/>
</dbReference>
<gene>
    <name evidence="16" type="ORF">CLV43_101547</name>
</gene>
<proteinExistence type="inferred from homology"/>
<dbReference type="GO" id="GO:0008270">
    <property type="term" value="F:zinc ion binding"/>
    <property type="evidence" value="ECO:0007669"/>
    <property type="project" value="InterPro"/>
</dbReference>
<evidence type="ECO:0000256" key="13">
    <source>
        <dbReference type="SAM" id="MobiDB-lite"/>
    </source>
</evidence>
<dbReference type="Proteomes" id="UP000239494">
    <property type="component" value="Unassembled WGS sequence"/>
</dbReference>
<evidence type="ECO:0000256" key="5">
    <source>
        <dbReference type="ARBA" id="ARBA00015611"/>
    </source>
</evidence>
<evidence type="ECO:0000256" key="4">
    <source>
        <dbReference type="ARBA" id="ARBA00012564"/>
    </source>
</evidence>
<keyword evidence="8" id="KW-0378">Hydrolase</keyword>
<keyword evidence="17" id="KW-1185">Reference proteome</keyword>
<dbReference type="PANTHER" id="PTHR11533">
    <property type="entry name" value="PROTEASE M1 ZINC METALLOPROTEASE"/>
    <property type="match status" value="1"/>
</dbReference>
<dbReference type="Gene3D" id="2.60.40.1730">
    <property type="entry name" value="tricorn interacting facor f3 domain"/>
    <property type="match status" value="1"/>
</dbReference>
<comment type="cofactor">
    <cofactor evidence="2">
        <name>Zn(2+)</name>
        <dbReference type="ChEBI" id="CHEBI:29105"/>
    </cofactor>
</comment>
<dbReference type="PRINTS" id="PR00756">
    <property type="entry name" value="ALADIPTASE"/>
</dbReference>
<evidence type="ECO:0000256" key="1">
    <source>
        <dbReference type="ARBA" id="ARBA00000098"/>
    </source>
</evidence>
<evidence type="ECO:0000259" key="14">
    <source>
        <dbReference type="Pfam" id="PF01433"/>
    </source>
</evidence>
<keyword evidence="7" id="KW-0479">Metal-binding</keyword>
<evidence type="ECO:0000256" key="9">
    <source>
        <dbReference type="ARBA" id="ARBA00022833"/>
    </source>
</evidence>
<dbReference type="InterPro" id="IPR050344">
    <property type="entry name" value="Peptidase_M1_aminopeptidases"/>
</dbReference>
<dbReference type="EC" id="3.4.11.2" evidence="4"/>
<evidence type="ECO:0000256" key="8">
    <source>
        <dbReference type="ARBA" id="ARBA00022801"/>
    </source>
</evidence>
<evidence type="ECO:0000259" key="15">
    <source>
        <dbReference type="Pfam" id="PF17900"/>
    </source>
</evidence>
<feature type="domain" description="Peptidase M1 membrane alanine aminopeptidase" evidence="14">
    <location>
        <begin position="333"/>
        <end position="475"/>
    </location>
</feature>
<dbReference type="InterPro" id="IPR014782">
    <property type="entry name" value="Peptidase_M1_dom"/>
</dbReference>
<comment type="catalytic activity">
    <reaction evidence="1">
        <text>Release of an N-terminal amino acid, Xaa-|-Yaa- from a peptide, amide or arylamide. Xaa is preferably Ala, but may be most amino acids including Pro (slow action). When a terminal hydrophobic residue is followed by a prolyl residue, the two may be released as an intact Xaa-Pro dipeptide.</text>
        <dbReference type="EC" id="3.4.11.2"/>
    </reaction>
</comment>
<dbReference type="InterPro" id="IPR027268">
    <property type="entry name" value="Peptidase_M4/M1_CTD_sf"/>
</dbReference>
<evidence type="ECO:0000256" key="7">
    <source>
        <dbReference type="ARBA" id="ARBA00022723"/>
    </source>
</evidence>
<dbReference type="Pfam" id="PF01433">
    <property type="entry name" value="Peptidase_M1"/>
    <property type="match status" value="1"/>
</dbReference>
<evidence type="ECO:0000256" key="3">
    <source>
        <dbReference type="ARBA" id="ARBA00010136"/>
    </source>
</evidence>
<dbReference type="Pfam" id="PF17900">
    <property type="entry name" value="Peptidase_M1_N"/>
    <property type="match status" value="1"/>
</dbReference>
<dbReference type="GO" id="GO:0008237">
    <property type="term" value="F:metallopeptidase activity"/>
    <property type="evidence" value="ECO:0007669"/>
    <property type="project" value="UniProtKB-KW"/>
</dbReference>
<dbReference type="OrthoDB" id="100605at2"/>
<comment type="caution">
    <text evidence="16">The sequence shown here is derived from an EMBL/GenBank/DDBJ whole genome shotgun (WGS) entry which is preliminary data.</text>
</comment>
<evidence type="ECO:0000313" key="17">
    <source>
        <dbReference type="Proteomes" id="UP000239494"/>
    </source>
</evidence>
<keyword evidence="10" id="KW-0482">Metalloprotease</keyword>
<dbReference type="InterPro" id="IPR042097">
    <property type="entry name" value="Aminopeptidase_N-like_N_sf"/>
</dbReference>
<dbReference type="RefSeq" id="WP_106185327.1">
    <property type="nucleotide sequence ID" value="NZ_PVTF01000001.1"/>
</dbReference>
<feature type="region of interest" description="Disordered" evidence="13">
    <location>
        <begin position="33"/>
        <end position="53"/>
    </location>
</feature>
<evidence type="ECO:0000313" key="16">
    <source>
        <dbReference type="EMBL" id="PRY46274.1"/>
    </source>
</evidence>
<dbReference type="SUPFAM" id="SSF55486">
    <property type="entry name" value="Metalloproteases ('zincins'), catalytic domain"/>
    <property type="match status" value="1"/>
</dbReference>
<feature type="compositionally biased region" description="Low complexity" evidence="13">
    <location>
        <begin position="35"/>
        <end position="52"/>
    </location>
</feature>
<accession>A0A2T0TKN1</accession>
<comment type="similarity">
    <text evidence="3">Belongs to the peptidase M1 family.</text>
</comment>
<evidence type="ECO:0000256" key="10">
    <source>
        <dbReference type="ARBA" id="ARBA00023049"/>
    </source>
</evidence>
<dbReference type="CDD" id="cd09603">
    <property type="entry name" value="M1_APN_like"/>
    <property type="match status" value="1"/>
</dbReference>
<dbReference type="PANTHER" id="PTHR11533:SF297">
    <property type="entry name" value="AMINOPEPTIDASE N"/>
    <property type="match status" value="1"/>
</dbReference>
<dbReference type="AlphaFoldDB" id="A0A2T0TKN1"/>
<keyword evidence="9" id="KW-0862">Zinc</keyword>
<organism evidence="16 17">
    <name type="scientific">Umezawaea tangerina</name>
    <dbReference type="NCBI Taxonomy" id="84725"/>
    <lineage>
        <taxon>Bacteria</taxon>
        <taxon>Bacillati</taxon>
        <taxon>Actinomycetota</taxon>
        <taxon>Actinomycetes</taxon>
        <taxon>Pseudonocardiales</taxon>
        <taxon>Pseudonocardiaceae</taxon>
        <taxon>Umezawaea</taxon>
    </lineage>
</organism>
<dbReference type="GO" id="GO:0016285">
    <property type="term" value="F:alanyl aminopeptidase activity"/>
    <property type="evidence" value="ECO:0007669"/>
    <property type="project" value="UniProtKB-EC"/>
</dbReference>
<dbReference type="InterPro" id="IPR001930">
    <property type="entry name" value="Peptidase_M1"/>
</dbReference>
<evidence type="ECO:0000256" key="11">
    <source>
        <dbReference type="ARBA" id="ARBA00029811"/>
    </source>
</evidence>
<evidence type="ECO:0000256" key="12">
    <source>
        <dbReference type="ARBA" id="ARBA00031533"/>
    </source>
</evidence>
<dbReference type="InterPro" id="IPR045357">
    <property type="entry name" value="Aminopeptidase_N-like_N"/>
</dbReference>
<protein>
    <recommendedName>
        <fullName evidence="5">Aminopeptidase N</fullName>
        <ecNumber evidence="4">3.4.11.2</ecNumber>
    </recommendedName>
    <alternativeName>
        <fullName evidence="11">Alanine aminopeptidase</fullName>
    </alternativeName>
    <alternativeName>
        <fullName evidence="12">Lysyl aminopeptidase</fullName>
    </alternativeName>
</protein>
<evidence type="ECO:0000256" key="6">
    <source>
        <dbReference type="ARBA" id="ARBA00022670"/>
    </source>
</evidence>
<dbReference type="SUPFAM" id="SSF63737">
    <property type="entry name" value="Leukotriene A4 hydrolase N-terminal domain"/>
    <property type="match status" value="1"/>
</dbReference>
<dbReference type="GO" id="GO:0006508">
    <property type="term" value="P:proteolysis"/>
    <property type="evidence" value="ECO:0007669"/>
    <property type="project" value="UniProtKB-KW"/>
</dbReference>